<dbReference type="GO" id="GO:0043130">
    <property type="term" value="F:ubiquitin binding"/>
    <property type="evidence" value="ECO:0007669"/>
    <property type="project" value="EnsemblFungi"/>
</dbReference>
<dbReference type="GO" id="GO:0005886">
    <property type="term" value="C:plasma membrane"/>
    <property type="evidence" value="ECO:0007669"/>
    <property type="project" value="EnsemblFungi"/>
</dbReference>
<dbReference type="GO" id="GO:0030674">
    <property type="term" value="F:protein-macromolecule adaptor activity"/>
    <property type="evidence" value="ECO:0007669"/>
    <property type="project" value="TreeGrafter"/>
</dbReference>
<dbReference type="GO" id="GO:0030874">
    <property type="term" value="C:nucleolar chromatin"/>
    <property type="evidence" value="ECO:0007669"/>
    <property type="project" value="EnsemblFungi"/>
</dbReference>
<dbReference type="GO" id="GO:0031929">
    <property type="term" value="P:TOR signaling"/>
    <property type="evidence" value="ECO:0007669"/>
    <property type="project" value="InterPro"/>
</dbReference>
<dbReference type="SUPFAM" id="SSF50978">
    <property type="entry name" value="WD40 repeat-like"/>
    <property type="match status" value="1"/>
</dbReference>
<dbReference type="InterPro" id="IPR011989">
    <property type="entry name" value="ARM-like"/>
</dbReference>
<dbReference type="OrthoDB" id="10262360at2759"/>
<dbReference type="Gene3D" id="2.130.10.10">
    <property type="entry name" value="YVTN repeat-like/Quinoprotein amine dehydrogenase"/>
    <property type="match status" value="1"/>
</dbReference>
<dbReference type="InterPro" id="IPR019775">
    <property type="entry name" value="WD40_repeat_CS"/>
</dbReference>
<evidence type="ECO:0000313" key="7">
    <source>
        <dbReference type="Proteomes" id="UP000094385"/>
    </source>
</evidence>
<keyword evidence="2 4" id="KW-0853">WD repeat</keyword>
<evidence type="ECO:0000256" key="3">
    <source>
        <dbReference type="ARBA" id="ARBA00022737"/>
    </source>
</evidence>
<name>A0A1E3QFU2_LIPST</name>
<dbReference type="Gene3D" id="1.25.10.10">
    <property type="entry name" value="Leucine-rich Repeat Variant"/>
    <property type="match status" value="1"/>
</dbReference>
<reference evidence="6 7" key="1">
    <citation type="journal article" date="2016" name="Proc. Natl. Acad. Sci. U.S.A.">
        <title>Comparative genomics of biotechnologically important yeasts.</title>
        <authorList>
            <person name="Riley R."/>
            <person name="Haridas S."/>
            <person name="Wolfe K.H."/>
            <person name="Lopes M.R."/>
            <person name="Hittinger C.T."/>
            <person name="Goeker M."/>
            <person name="Salamov A.A."/>
            <person name="Wisecaver J.H."/>
            <person name="Long T.M."/>
            <person name="Calvey C.H."/>
            <person name="Aerts A.L."/>
            <person name="Barry K.W."/>
            <person name="Choi C."/>
            <person name="Clum A."/>
            <person name="Coughlan A.Y."/>
            <person name="Deshpande S."/>
            <person name="Douglass A.P."/>
            <person name="Hanson S.J."/>
            <person name="Klenk H.-P."/>
            <person name="LaButti K.M."/>
            <person name="Lapidus A."/>
            <person name="Lindquist E.A."/>
            <person name="Lipzen A.M."/>
            <person name="Meier-Kolthoff J.P."/>
            <person name="Ohm R.A."/>
            <person name="Otillar R.P."/>
            <person name="Pangilinan J.L."/>
            <person name="Peng Y."/>
            <person name="Rokas A."/>
            <person name="Rosa C.A."/>
            <person name="Scheuner C."/>
            <person name="Sibirny A.A."/>
            <person name="Slot J.C."/>
            <person name="Stielow J.B."/>
            <person name="Sun H."/>
            <person name="Kurtzman C.P."/>
            <person name="Blackwell M."/>
            <person name="Grigoriev I.V."/>
            <person name="Jeffries T.W."/>
        </authorList>
    </citation>
    <scope>NUCLEOTIDE SEQUENCE [LARGE SCALE GENOMIC DNA]</scope>
    <source>
        <strain evidence="6 7">NRRL Y-11557</strain>
    </source>
</reference>
<dbReference type="Proteomes" id="UP000094385">
    <property type="component" value="Unassembled WGS sequence"/>
</dbReference>
<dbReference type="PRINTS" id="PR01547">
    <property type="entry name" value="YEAST176DUF"/>
</dbReference>
<dbReference type="Pfam" id="PF14538">
    <property type="entry name" value="Raptor_N"/>
    <property type="match status" value="1"/>
</dbReference>
<dbReference type="SMART" id="SM00320">
    <property type="entry name" value="WD40"/>
    <property type="match status" value="4"/>
</dbReference>
<evidence type="ECO:0000256" key="2">
    <source>
        <dbReference type="ARBA" id="ARBA00022574"/>
    </source>
</evidence>
<dbReference type="GO" id="GO:0031931">
    <property type="term" value="C:TORC1 complex"/>
    <property type="evidence" value="ECO:0007669"/>
    <property type="project" value="EnsemblFungi"/>
</dbReference>
<feature type="repeat" description="WD" evidence="4">
    <location>
        <begin position="1225"/>
        <end position="1267"/>
    </location>
</feature>
<dbReference type="GO" id="GO:0030307">
    <property type="term" value="P:positive regulation of cell growth"/>
    <property type="evidence" value="ECO:0007669"/>
    <property type="project" value="TreeGrafter"/>
</dbReference>
<dbReference type="InterPro" id="IPR001680">
    <property type="entry name" value="WD40_rpt"/>
</dbReference>
<dbReference type="PROSITE" id="PS00678">
    <property type="entry name" value="WD_REPEATS_1"/>
    <property type="match status" value="1"/>
</dbReference>
<dbReference type="PANTHER" id="PTHR12848:SF16">
    <property type="entry name" value="REGULATORY-ASSOCIATED PROTEIN OF MTOR"/>
    <property type="match status" value="1"/>
</dbReference>
<dbReference type="SUPFAM" id="SSF48371">
    <property type="entry name" value="ARM repeat"/>
    <property type="match status" value="1"/>
</dbReference>
<dbReference type="GO" id="GO:0009267">
    <property type="term" value="P:cellular response to starvation"/>
    <property type="evidence" value="ECO:0007669"/>
    <property type="project" value="EnsemblFungi"/>
</dbReference>
<evidence type="ECO:0000259" key="5">
    <source>
        <dbReference type="SMART" id="SM01302"/>
    </source>
</evidence>
<comment type="similarity">
    <text evidence="1">Belongs to the WD repeat RAPTOR family.</text>
</comment>
<dbReference type="SMART" id="SM01302">
    <property type="entry name" value="Raptor_N"/>
    <property type="match status" value="1"/>
</dbReference>
<dbReference type="PANTHER" id="PTHR12848">
    <property type="entry name" value="REGULATORY-ASSOCIATED PROTEIN OF MTOR"/>
    <property type="match status" value="1"/>
</dbReference>
<dbReference type="GO" id="GO:0000329">
    <property type="term" value="C:fungal-type vacuole membrane"/>
    <property type="evidence" value="ECO:0007669"/>
    <property type="project" value="EnsemblFungi"/>
</dbReference>
<dbReference type="EMBL" id="KV454289">
    <property type="protein sequence ID" value="ODQ76573.1"/>
    <property type="molecule type" value="Genomic_DNA"/>
</dbReference>
<accession>A0A1E3QFU2</accession>
<feature type="domain" description="Raptor N-terminal CASPase-like" evidence="5">
    <location>
        <begin position="135"/>
        <end position="289"/>
    </location>
</feature>
<dbReference type="GO" id="GO:0010506">
    <property type="term" value="P:regulation of autophagy"/>
    <property type="evidence" value="ECO:0007669"/>
    <property type="project" value="TreeGrafter"/>
</dbReference>
<evidence type="ECO:0000256" key="4">
    <source>
        <dbReference type="PROSITE-ProRule" id="PRU00221"/>
    </source>
</evidence>
<evidence type="ECO:0000313" key="6">
    <source>
        <dbReference type="EMBL" id="ODQ76573.1"/>
    </source>
</evidence>
<dbReference type="InterPro" id="IPR036322">
    <property type="entry name" value="WD40_repeat_dom_sf"/>
</dbReference>
<sequence>MNEPLPISHTSSIHINGILTSHGYVINDGTEAGVNGLHPDSVSSNGISGSQSSNMVLSGIEDPLRDDPNDAAFKYHERMALRHGFEDVYNSEYYMNLLAQNFYIYFDDKRHETAGNPKPPVESDAVLPDWRMKDRQKTVSAAIVLCLNLGVDPPDVVKTEPCAKLEAWVDPTEHQDSKKATELIAKNLQSQYETLSMRTRYKQSLDPNVEDAKRFCVSLRRGAKDERILFHYNGHGVPKPTASGEIWVFNKGYTQYIPVSIYDLQSWLGAPCLFVYDCHAAGNIVANFNRFVEKRIIDDMKNKDGITPGSTPGIQYRECIQLAACQANEYLPMNPDLPMDLFTCCLTSPIEIAIRWFILQSPLPKANMSLDVTIPGRLADRRTPLGELNWIFTAITDTIAWSQLEAPLFKKLFRQDLMVAALFRNFLLAERILRVHNCHPMSEPKLPPTHNHPMWESWDLAVDQCLAQIPMLEAAEEGGPPYEYKHSTFFEEQLTAFEIWLKYGSKTKRPPEQLPVVLQVLLSQVHRLRALILLSRFLDLGPWAVYLALSIGIFPYVLKLLQSPAQELRPVLVFIWARIMSVDYQNIQQELLKDNGCSYFIQILTSKEGVPTGAENVGEHHAMCAFIIALFCCGNKAAQRACMGPDVLPACLIHIQNPDSALLRQWACLCISQLWEANPEAKWMGVREDAPAKLAVLLEDPVPEVRTAVLVALSTFLETSDNEIASEEFNVEVENREAQIAFATLKLTGDGSGMVRKEIVVLFSRFVKHYASKFMVIAFRQLEQDKSQRDSTGSNVPSLVSLEFPHSTIFVGVWKALLVLSTDPFVEVGDMACDVVSYVYLLLLQSPLARVAEDLMDTAAKYPMVKQTPAVSAIRDTETSSINSQSSTASPLRNGSASVLASTLRRSVSIATSLRNLALGYSDTSSPVPEINQPPVANGVSVSTIPYGTGIHPNTARYKRRKSHESLTMPLRSGFFEWSCEYFQEPQMSQAEMDEPGSVDYNQRLWRRTRNEKTLAYTQPQKELASNSSWNFQIGFLNNATQPTKLVFAQFEPHLIAVDDRDGVTVWHWPENKKLNRFCNANPPGTKITEAKLINEDDVPLLMTGAGDGVIRLYRNYESEDRIELACAWRALTDMLPSNKSSGLVADWQQGRGTMLVGGDVKVIRLWDAPRELCMADIPARSGSPITSLTSDQVAGHIFIAGFGDGALRVYDRRIDPREAMVKVWKYHKSWVLNVHMQRGGARELASGSVDGKIHLWDLRMDDPVLSFQAHERGMRATYVHEHAPILATGSQMVKIWRLSGEHSATVKNNGGYMLQNRLQYVSAVCFHPHRMVMAANNSHDAHISVYNCTANLVHDFS</sequence>
<organism evidence="6 7">
    <name type="scientific">Lipomyces starkeyi NRRL Y-11557</name>
    <dbReference type="NCBI Taxonomy" id="675824"/>
    <lineage>
        <taxon>Eukaryota</taxon>
        <taxon>Fungi</taxon>
        <taxon>Dikarya</taxon>
        <taxon>Ascomycota</taxon>
        <taxon>Saccharomycotina</taxon>
        <taxon>Lipomycetes</taxon>
        <taxon>Lipomycetales</taxon>
        <taxon>Lipomycetaceae</taxon>
        <taxon>Lipomyces</taxon>
    </lineage>
</organism>
<dbReference type="PROSITE" id="PS50082">
    <property type="entry name" value="WD_REPEATS_2"/>
    <property type="match status" value="1"/>
</dbReference>
<proteinExistence type="inferred from homology"/>
<dbReference type="InterPro" id="IPR015943">
    <property type="entry name" value="WD40/YVTN_repeat-like_dom_sf"/>
</dbReference>
<dbReference type="STRING" id="675824.A0A1E3QFU2"/>
<keyword evidence="3" id="KW-0677">Repeat</keyword>
<protein>
    <recommendedName>
        <fullName evidence="5">Raptor N-terminal CASPase-like domain-containing protein</fullName>
    </recommendedName>
</protein>
<keyword evidence="7" id="KW-1185">Reference proteome</keyword>
<dbReference type="InterPro" id="IPR004083">
    <property type="entry name" value="Raptor"/>
</dbReference>
<dbReference type="Pfam" id="PF00400">
    <property type="entry name" value="WD40"/>
    <property type="match status" value="1"/>
</dbReference>
<evidence type="ECO:0000256" key="1">
    <source>
        <dbReference type="ARBA" id="ARBA00009257"/>
    </source>
</evidence>
<gene>
    <name evidence="6" type="ORF">LIPSTDRAFT_67507</name>
</gene>
<dbReference type="InterPro" id="IPR029347">
    <property type="entry name" value="Raptor_N"/>
</dbReference>
<dbReference type="GO" id="GO:0031139">
    <property type="term" value="P:positive regulation of conjugation with cellular fusion"/>
    <property type="evidence" value="ECO:0007669"/>
    <property type="project" value="EnsemblFungi"/>
</dbReference>
<dbReference type="InterPro" id="IPR016024">
    <property type="entry name" value="ARM-type_fold"/>
</dbReference>
<dbReference type="GO" id="GO:0071230">
    <property type="term" value="P:cellular response to amino acid stimulus"/>
    <property type="evidence" value="ECO:0007669"/>
    <property type="project" value="TreeGrafter"/>
</dbReference>